<dbReference type="Proteomes" id="UP000320762">
    <property type="component" value="Unassembled WGS sequence"/>
</dbReference>
<dbReference type="Gene3D" id="3.40.980.10">
    <property type="entry name" value="MoaB/Mog-like domain"/>
    <property type="match status" value="1"/>
</dbReference>
<feature type="domain" description="MoaB/Mog" evidence="2">
    <location>
        <begin position="40"/>
        <end position="210"/>
    </location>
</feature>
<sequence>MNSATQASLPSSDSQNEPSFSLSPPPGNPLDQGRCIREAAALIIGDEILNGKTLDRNSNYFARYCFAHGIDLKRIEVISDKEDEIIEASRRLVNRYDFVVSSGGIGPTHDDITYASLAKAFGQTLEHHPETMRRMDAINAFRHTNLHQSPEQREAYLRMALFPSEAEVIFVRPEIWVPVVRLAGRLCILPGIPALFQKMLDAMTPFLPLPEAADRLKRMQIFTDRRESSIAPYLTQLQARLLPRGISVGSYPVFGKGVFISLIGRDAPLSSSIEGGTVNDSLAAVATEVEQAVGGRVIREDEVETVKQVS</sequence>
<feature type="region of interest" description="Disordered" evidence="1">
    <location>
        <begin position="1"/>
        <end position="31"/>
    </location>
</feature>
<dbReference type="InterPro" id="IPR036425">
    <property type="entry name" value="MoaB/Mog-like_dom_sf"/>
</dbReference>
<dbReference type="CDD" id="cd00885">
    <property type="entry name" value="cinA"/>
    <property type="match status" value="1"/>
</dbReference>
<keyword evidence="4" id="KW-1185">Reference proteome</keyword>
<dbReference type="EMBL" id="VDMD01000003">
    <property type="protein sequence ID" value="TRM66900.1"/>
    <property type="molecule type" value="Genomic_DNA"/>
</dbReference>
<accession>A0A550CQ22</accession>
<dbReference type="PANTHER" id="PTHR47675">
    <property type="entry name" value="MOLYBDOPTERIN BINDING DOMAIN PROTEIN (AFU_ORTHOLOGUE AFUA_5G11210)"/>
    <property type="match status" value="1"/>
</dbReference>
<dbReference type="GO" id="GO:0042726">
    <property type="term" value="P:flavin-containing compound metabolic process"/>
    <property type="evidence" value="ECO:0007669"/>
    <property type="project" value="TreeGrafter"/>
</dbReference>
<proteinExistence type="predicted"/>
<dbReference type="GO" id="GO:0047884">
    <property type="term" value="F:FAD diphosphatase activity"/>
    <property type="evidence" value="ECO:0007669"/>
    <property type="project" value="TreeGrafter"/>
</dbReference>
<evidence type="ECO:0000313" key="4">
    <source>
        <dbReference type="Proteomes" id="UP000320762"/>
    </source>
</evidence>
<feature type="compositionally biased region" description="Polar residues" evidence="1">
    <location>
        <begin position="1"/>
        <end position="22"/>
    </location>
</feature>
<organism evidence="3 4">
    <name type="scientific">Schizophyllum amplum</name>
    <dbReference type="NCBI Taxonomy" id="97359"/>
    <lineage>
        <taxon>Eukaryota</taxon>
        <taxon>Fungi</taxon>
        <taxon>Dikarya</taxon>
        <taxon>Basidiomycota</taxon>
        <taxon>Agaricomycotina</taxon>
        <taxon>Agaricomycetes</taxon>
        <taxon>Agaricomycetidae</taxon>
        <taxon>Agaricales</taxon>
        <taxon>Schizophyllaceae</taxon>
        <taxon>Schizophyllum</taxon>
    </lineage>
</organism>
<gene>
    <name evidence="3" type="ORF">BD626DRAFT_396297</name>
</gene>
<name>A0A550CQ22_9AGAR</name>
<dbReference type="STRING" id="97359.A0A550CQ22"/>
<dbReference type="InterPro" id="IPR001453">
    <property type="entry name" value="MoaB/Mog_dom"/>
</dbReference>
<evidence type="ECO:0000259" key="2">
    <source>
        <dbReference type="SMART" id="SM00852"/>
    </source>
</evidence>
<comment type="caution">
    <text evidence="3">The sequence shown here is derived from an EMBL/GenBank/DDBJ whole genome shotgun (WGS) entry which is preliminary data.</text>
</comment>
<dbReference type="PANTHER" id="PTHR47675:SF1">
    <property type="entry name" value="MOLYBDOPTERIN BINDING DOMAIN PROTEIN (AFU_ORTHOLOGUE AFUA_5G11210)"/>
    <property type="match status" value="1"/>
</dbReference>
<evidence type="ECO:0000256" key="1">
    <source>
        <dbReference type="SAM" id="MobiDB-lite"/>
    </source>
</evidence>
<dbReference type="OrthoDB" id="448496at2759"/>
<dbReference type="Pfam" id="PF00994">
    <property type="entry name" value="MoCF_biosynth"/>
    <property type="match status" value="1"/>
</dbReference>
<reference evidence="3 4" key="1">
    <citation type="journal article" date="2019" name="New Phytol.">
        <title>Comparative genomics reveals unique wood-decay strategies and fruiting body development in the Schizophyllaceae.</title>
        <authorList>
            <person name="Almasi E."/>
            <person name="Sahu N."/>
            <person name="Krizsan K."/>
            <person name="Balint B."/>
            <person name="Kovacs G.M."/>
            <person name="Kiss B."/>
            <person name="Cseklye J."/>
            <person name="Drula E."/>
            <person name="Henrissat B."/>
            <person name="Nagy I."/>
            <person name="Chovatia M."/>
            <person name="Adam C."/>
            <person name="LaButti K."/>
            <person name="Lipzen A."/>
            <person name="Riley R."/>
            <person name="Grigoriev I.V."/>
            <person name="Nagy L.G."/>
        </authorList>
    </citation>
    <scope>NUCLEOTIDE SEQUENCE [LARGE SCALE GENOMIC DNA]</scope>
    <source>
        <strain evidence="3 4">NL-1724</strain>
    </source>
</reference>
<dbReference type="AlphaFoldDB" id="A0A550CQ22"/>
<dbReference type="SUPFAM" id="SSF53218">
    <property type="entry name" value="Molybdenum cofactor biosynthesis proteins"/>
    <property type="match status" value="1"/>
</dbReference>
<evidence type="ECO:0000313" key="3">
    <source>
        <dbReference type="EMBL" id="TRM66900.1"/>
    </source>
</evidence>
<protein>
    <submittedName>
        <fullName evidence="3">MoaB/Mog domain-containing protein</fullName>
    </submittedName>
</protein>
<dbReference type="SMART" id="SM00852">
    <property type="entry name" value="MoCF_biosynth"/>
    <property type="match status" value="1"/>
</dbReference>